<evidence type="ECO:0000313" key="4">
    <source>
        <dbReference type="EMBL" id="MCZ0863887.1"/>
    </source>
</evidence>
<dbReference type="Pfam" id="PF13193">
    <property type="entry name" value="AMP-binding_C"/>
    <property type="match status" value="1"/>
</dbReference>
<dbReference type="PROSITE" id="PS00455">
    <property type="entry name" value="AMP_BINDING"/>
    <property type="match status" value="1"/>
</dbReference>
<dbReference type="PANTHER" id="PTHR43201">
    <property type="entry name" value="ACYL-COA SYNTHETASE"/>
    <property type="match status" value="1"/>
</dbReference>
<dbReference type="AlphaFoldDB" id="A0A9J6RI50"/>
<dbReference type="GO" id="GO:0031956">
    <property type="term" value="F:medium-chain fatty acid-CoA ligase activity"/>
    <property type="evidence" value="ECO:0007669"/>
    <property type="project" value="TreeGrafter"/>
</dbReference>
<dbReference type="Pfam" id="PF00501">
    <property type="entry name" value="AMP-binding"/>
    <property type="match status" value="1"/>
</dbReference>
<reference evidence="4 5" key="1">
    <citation type="submission" date="2022-12" db="EMBL/GenBank/DDBJ databases">
        <title>Dasania phycosphaerae sp. nov., isolated from particulate material of the south coast of Korea.</title>
        <authorList>
            <person name="Jiang Y."/>
        </authorList>
    </citation>
    <scope>NUCLEOTIDE SEQUENCE [LARGE SCALE GENOMIC DNA]</scope>
    <source>
        <strain evidence="4 5">GY-19</strain>
    </source>
</reference>
<dbReference type="NCBIfam" id="NF005702">
    <property type="entry name" value="PRK07514.1"/>
    <property type="match status" value="1"/>
</dbReference>
<dbReference type="RefSeq" id="WP_258330035.1">
    <property type="nucleotide sequence ID" value="NZ_JAPTGG010000001.1"/>
</dbReference>
<dbReference type="InterPro" id="IPR000873">
    <property type="entry name" value="AMP-dep_synth/lig_dom"/>
</dbReference>
<dbReference type="CDD" id="cd05941">
    <property type="entry name" value="MCS"/>
    <property type="match status" value="1"/>
</dbReference>
<feature type="domain" description="AMP-dependent synthetase/ligase" evidence="2">
    <location>
        <begin position="11"/>
        <end position="366"/>
    </location>
</feature>
<dbReference type="InterPro" id="IPR020845">
    <property type="entry name" value="AMP-binding_CS"/>
</dbReference>
<dbReference type="InterPro" id="IPR042099">
    <property type="entry name" value="ANL_N_sf"/>
</dbReference>
<evidence type="ECO:0000313" key="5">
    <source>
        <dbReference type="Proteomes" id="UP001069090"/>
    </source>
</evidence>
<feature type="domain" description="AMP-binding enzyme C-terminal" evidence="3">
    <location>
        <begin position="417"/>
        <end position="489"/>
    </location>
</feature>
<evidence type="ECO:0000256" key="1">
    <source>
        <dbReference type="ARBA" id="ARBA00006432"/>
    </source>
</evidence>
<dbReference type="InterPro" id="IPR025110">
    <property type="entry name" value="AMP-bd_C"/>
</dbReference>
<comment type="similarity">
    <text evidence="1">Belongs to the ATP-dependent AMP-binding enzyme family.</text>
</comment>
<gene>
    <name evidence="4" type="ORF">O0V09_01665</name>
</gene>
<dbReference type="Proteomes" id="UP001069090">
    <property type="component" value="Unassembled WGS sequence"/>
</dbReference>
<name>A0A9J6RI50_9GAMM</name>
<dbReference type="EMBL" id="JAPTGG010000001">
    <property type="protein sequence ID" value="MCZ0863887.1"/>
    <property type="molecule type" value="Genomic_DNA"/>
</dbReference>
<protein>
    <submittedName>
        <fullName evidence="4">Malonyl-CoA synthase</fullName>
    </submittedName>
</protein>
<dbReference type="GO" id="GO:0006631">
    <property type="term" value="P:fatty acid metabolic process"/>
    <property type="evidence" value="ECO:0007669"/>
    <property type="project" value="TreeGrafter"/>
</dbReference>
<dbReference type="PANTHER" id="PTHR43201:SF8">
    <property type="entry name" value="ACYL-COA SYNTHETASE FAMILY MEMBER 3"/>
    <property type="match status" value="1"/>
</dbReference>
<comment type="caution">
    <text evidence="4">The sequence shown here is derived from an EMBL/GenBank/DDBJ whole genome shotgun (WGS) entry which is preliminary data.</text>
</comment>
<evidence type="ECO:0000259" key="2">
    <source>
        <dbReference type="Pfam" id="PF00501"/>
    </source>
</evidence>
<dbReference type="Gene3D" id="3.30.300.30">
    <property type="match status" value="1"/>
</dbReference>
<proteinExistence type="inferred from homology"/>
<sequence length="504" mass="54166">MSNLFTLFQRGFPADQQAFIHSPDGTVLSYGDVRSLSGQLAQYFTSLGLQPGDRIAVQVAKSPMALMLYLAALRAGLIYLPLNTAYTDAEMAYFMADAQPSLLVCEPQRQAALQNLLAKLDGEAAAAPLVRVLDEHGQADWLAQLSKYAAEFEDVSRESDDIAAILYTSGTTGQPKGAMLSHGNLAANAYTLTSLWGFTGDDVLLHALPIFHVHGLFVACHCVLAAGASMQFLPSFELPAVMAALPQATVMMGVPTFYTRLLAAPQFSAQHCANMRLFISGSAPLLASTHQQFATLTGHKILERYGMTETGMLVSNPLQGERRAGTVGQPLPQVLVRIVNEQNQPLALGEIGSIQVQGPNVFKGYWRKPEKTAQDFTADGFFITGDQGSITDDGYISIVGRAKDMVISGGYNVYPKEVELVLDAIAGVKESAVIGLPHSDLGEAVTAIVVAETELSEAALIAQAKQKLAAYKVPKQIFFVAALPRNTMAKVQKNQLRAQYAKAV</sequence>
<keyword evidence="5" id="KW-1185">Reference proteome</keyword>
<accession>A0A9J6RI50</accession>
<dbReference type="SUPFAM" id="SSF56801">
    <property type="entry name" value="Acetyl-CoA synthetase-like"/>
    <property type="match status" value="1"/>
</dbReference>
<dbReference type="InterPro" id="IPR045851">
    <property type="entry name" value="AMP-bd_C_sf"/>
</dbReference>
<evidence type="ECO:0000259" key="3">
    <source>
        <dbReference type="Pfam" id="PF13193"/>
    </source>
</evidence>
<dbReference type="Gene3D" id="3.40.50.12780">
    <property type="entry name" value="N-terminal domain of ligase-like"/>
    <property type="match status" value="1"/>
</dbReference>
<organism evidence="4 5">
    <name type="scientific">Dasania phycosphaerae</name>
    <dbReference type="NCBI Taxonomy" id="2950436"/>
    <lineage>
        <taxon>Bacteria</taxon>
        <taxon>Pseudomonadati</taxon>
        <taxon>Pseudomonadota</taxon>
        <taxon>Gammaproteobacteria</taxon>
        <taxon>Cellvibrionales</taxon>
        <taxon>Spongiibacteraceae</taxon>
        <taxon>Dasania</taxon>
    </lineage>
</organism>